<keyword evidence="3" id="KW-0255">Endonuclease</keyword>
<dbReference type="InterPro" id="IPR050190">
    <property type="entry name" value="UPF0213_domain"/>
</dbReference>
<proteinExistence type="inferred from homology"/>
<feature type="domain" description="GIY-YIG" evidence="2">
    <location>
        <begin position="1"/>
        <end position="77"/>
    </location>
</feature>
<keyword evidence="3" id="KW-0540">Nuclease</keyword>
<dbReference type="Pfam" id="PF01541">
    <property type="entry name" value="GIY-YIG"/>
    <property type="match status" value="1"/>
</dbReference>
<dbReference type="GO" id="GO:0004519">
    <property type="term" value="F:endonuclease activity"/>
    <property type="evidence" value="ECO:0007669"/>
    <property type="project" value="UniProtKB-KW"/>
</dbReference>
<protein>
    <submittedName>
        <fullName evidence="3">Putative endonuclease</fullName>
    </submittedName>
</protein>
<dbReference type="CDD" id="cd10448">
    <property type="entry name" value="GIY-YIG_unchar_3"/>
    <property type="match status" value="1"/>
</dbReference>
<dbReference type="EMBL" id="QKZL01000006">
    <property type="protein sequence ID" value="PZX16506.1"/>
    <property type="molecule type" value="Genomic_DNA"/>
</dbReference>
<dbReference type="PANTHER" id="PTHR34477:SF5">
    <property type="entry name" value="BSL5627 PROTEIN"/>
    <property type="match status" value="1"/>
</dbReference>
<dbReference type="SUPFAM" id="SSF82771">
    <property type="entry name" value="GIY-YIG endonuclease"/>
    <property type="match status" value="1"/>
</dbReference>
<dbReference type="PROSITE" id="PS50164">
    <property type="entry name" value="GIY_YIG"/>
    <property type="match status" value="1"/>
</dbReference>
<reference evidence="3 4" key="1">
    <citation type="submission" date="2018-06" db="EMBL/GenBank/DDBJ databases">
        <title>Genomic Encyclopedia of Archaeal and Bacterial Type Strains, Phase II (KMG-II): from individual species to whole genera.</title>
        <authorList>
            <person name="Goeker M."/>
        </authorList>
    </citation>
    <scope>NUCLEOTIDE SEQUENCE [LARGE SCALE GENOMIC DNA]</scope>
    <source>
        <strain evidence="3 4">DSM 22009</strain>
    </source>
</reference>
<sequence length="96" mass="11228">MAHYVYLLASRPGGALYLGSTNDLRRRLEQHRSGAIPGHTQRYGIRTLVWFAAFETYSEALTQERRMKRWRRSWKIDLIAESNPDWQDVSAQIPHA</sequence>
<dbReference type="InterPro" id="IPR035901">
    <property type="entry name" value="GIY-YIG_endonuc_sf"/>
</dbReference>
<evidence type="ECO:0000256" key="1">
    <source>
        <dbReference type="ARBA" id="ARBA00007435"/>
    </source>
</evidence>
<evidence type="ECO:0000313" key="4">
    <source>
        <dbReference type="Proteomes" id="UP000248916"/>
    </source>
</evidence>
<accession>A0A2W7NT61</accession>
<dbReference type="InterPro" id="IPR000305">
    <property type="entry name" value="GIY-YIG_endonuc"/>
</dbReference>
<dbReference type="Gene3D" id="3.40.1440.10">
    <property type="entry name" value="GIY-YIG endonuclease"/>
    <property type="match status" value="1"/>
</dbReference>
<gene>
    <name evidence="3" type="ORF">LX81_01875</name>
</gene>
<evidence type="ECO:0000259" key="2">
    <source>
        <dbReference type="PROSITE" id="PS50164"/>
    </source>
</evidence>
<name>A0A2W7NT61_9RHOB</name>
<organism evidence="3 4">
    <name type="scientific">Palleronia aestuarii</name>
    <dbReference type="NCBI Taxonomy" id="568105"/>
    <lineage>
        <taxon>Bacteria</taxon>
        <taxon>Pseudomonadati</taxon>
        <taxon>Pseudomonadota</taxon>
        <taxon>Alphaproteobacteria</taxon>
        <taxon>Rhodobacterales</taxon>
        <taxon>Roseobacteraceae</taxon>
        <taxon>Palleronia</taxon>
    </lineage>
</organism>
<comment type="similarity">
    <text evidence="1">Belongs to the UPF0213 family.</text>
</comment>
<dbReference type="SMART" id="SM00465">
    <property type="entry name" value="GIYc"/>
    <property type="match status" value="1"/>
</dbReference>
<dbReference type="AlphaFoldDB" id="A0A2W7NT61"/>
<dbReference type="PANTHER" id="PTHR34477">
    <property type="entry name" value="UPF0213 PROTEIN YHBQ"/>
    <property type="match status" value="1"/>
</dbReference>
<evidence type="ECO:0000313" key="3">
    <source>
        <dbReference type="EMBL" id="PZX16506.1"/>
    </source>
</evidence>
<dbReference type="OrthoDB" id="287318at2"/>
<dbReference type="Proteomes" id="UP000248916">
    <property type="component" value="Unassembled WGS sequence"/>
</dbReference>
<keyword evidence="4" id="KW-1185">Reference proteome</keyword>
<comment type="caution">
    <text evidence="3">The sequence shown here is derived from an EMBL/GenBank/DDBJ whole genome shotgun (WGS) entry which is preliminary data.</text>
</comment>
<keyword evidence="3" id="KW-0378">Hydrolase</keyword>
<dbReference type="RefSeq" id="WP_111537040.1">
    <property type="nucleotide sequence ID" value="NZ_QKZL01000006.1"/>
</dbReference>